<organism evidence="2 3">
    <name type="scientific">Blepharisma stoltei</name>
    <dbReference type="NCBI Taxonomy" id="1481888"/>
    <lineage>
        <taxon>Eukaryota</taxon>
        <taxon>Sar</taxon>
        <taxon>Alveolata</taxon>
        <taxon>Ciliophora</taxon>
        <taxon>Postciliodesmatophora</taxon>
        <taxon>Heterotrichea</taxon>
        <taxon>Heterotrichida</taxon>
        <taxon>Blepharismidae</taxon>
        <taxon>Blepharisma</taxon>
    </lineage>
</organism>
<dbReference type="Proteomes" id="UP001162131">
    <property type="component" value="Unassembled WGS sequence"/>
</dbReference>
<dbReference type="AlphaFoldDB" id="A0AAU9IJP6"/>
<proteinExistence type="predicted"/>
<accession>A0AAU9IJP6</accession>
<evidence type="ECO:0000313" key="2">
    <source>
        <dbReference type="EMBL" id="CAG9314687.1"/>
    </source>
</evidence>
<keyword evidence="3" id="KW-1185">Reference proteome</keyword>
<comment type="caution">
    <text evidence="2">The sequence shown here is derived from an EMBL/GenBank/DDBJ whole genome shotgun (WGS) entry which is preliminary data.</text>
</comment>
<name>A0AAU9IJP6_9CILI</name>
<feature type="region of interest" description="Disordered" evidence="1">
    <location>
        <begin position="433"/>
        <end position="458"/>
    </location>
</feature>
<feature type="compositionally biased region" description="Low complexity" evidence="1">
    <location>
        <begin position="443"/>
        <end position="457"/>
    </location>
</feature>
<evidence type="ECO:0000256" key="1">
    <source>
        <dbReference type="SAM" id="MobiDB-lite"/>
    </source>
</evidence>
<reference evidence="2" key="1">
    <citation type="submission" date="2021-09" db="EMBL/GenBank/DDBJ databases">
        <authorList>
            <consortium name="AG Swart"/>
            <person name="Singh M."/>
            <person name="Singh A."/>
            <person name="Seah K."/>
            <person name="Emmerich C."/>
        </authorList>
    </citation>
    <scope>NUCLEOTIDE SEQUENCE</scope>
    <source>
        <strain evidence="2">ATCC30299</strain>
    </source>
</reference>
<sequence length="578" mass="66127">MSFKESKSCAWVLQQLWRPNSIEFCQVPLLDTIFIEKSVGSPYKWLFTDKNGIVKKKTSQNSTIDVITAKFTAVPLRDSNTAQLFAYLIVGNDFRKLSRKDFLDILHHQDIKDDEAIQIAKPLLEESARYIAEFKLDDGRPLIKYWKIYELDGQEIKVQLAGQNMIEAFKNIGQLVINSIEKNTRFRLASISLIFVQDTTRKFWLMGSNDCVIFNVKPLERKPTHLNTSSNITEPLSNVSRNVQTSVSPYPLARSQSLTRRNKDLAKFKTNVKPCAGSFCNFIMKSKDPNLVKAKIDYEHLISKITLSFQGDSSSNSAKFKLEMGSDYIEQERERLKGKNVVNEVPYKYILIGQSVLANMNENAKNKEILDIDIADILRVPSPSKGLEYMQTNTNLIPNPLSHPSRIYDTVKICDRCYEVYNTIRVIRSKKPEAPVHIKKPSSRPMSSQSYSQLSSFSKRDSPLRNVYKPPIVSLTTPTVAKNHAGLNKALNDEELKHASAASKKQFSMLYNLVTENMKKEEADIGDDGVMFQEVAQKFFPGDYANTWNVKTQEEKNIDSWKNYIKSLKNRPIIRKKF</sequence>
<evidence type="ECO:0000313" key="3">
    <source>
        <dbReference type="Proteomes" id="UP001162131"/>
    </source>
</evidence>
<protein>
    <submittedName>
        <fullName evidence="2">Uncharacterized protein</fullName>
    </submittedName>
</protein>
<dbReference type="EMBL" id="CAJZBQ010000012">
    <property type="protein sequence ID" value="CAG9314687.1"/>
    <property type="molecule type" value="Genomic_DNA"/>
</dbReference>
<gene>
    <name evidence="2" type="ORF">BSTOLATCC_MIC11685</name>
</gene>